<evidence type="ECO:0000256" key="5">
    <source>
        <dbReference type="SAM" id="Phobius"/>
    </source>
</evidence>
<keyword evidence="4 5" id="KW-0472">Membrane</keyword>
<evidence type="ECO:0000256" key="2">
    <source>
        <dbReference type="ARBA" id="ARBA00022692"/>
    </source>
</evidence>
<feature type="domain" description="DUF1232" evidence="6">
    <location>
        <begin position="34"/>
        <end position="69"/>
    </location>
</feature>
<evidence type="ECO:0000256" key="4">
    <source>
        <dbReference type="ARBA" id="ARBA00023136"/>
    </source>
</evidence>
<protein>
    <recommendedName>
        <fullName evidence="6">DUF1232 domain-containing protein</fullName>
    </recommendedName>
</protein>
<dbReference type="AlphaFoldDB" id="A0A1I0MFJ4"/>
<dbReference type="STRING" id="99656.SAMN05421659_101465"/>
<accession>A0A1I0MFJ4</accession>
<keyword evidence="2 5" id="KW-0812">Transmembrane</keyword>
<feature type="transmembrane region" description="Helical" evidence="5">
    <location>
        <begin position="103"/>
        <end position="125"/>
    </location>
</feature>
<evidence type="ECO:0000313" key="8">
    <source>
        <dbReference type="Proteomes" id="UP000199701"/>
    </source>
</evidence>
<keyword evidence="3 5" id="KW-1133">Transmembrane helix</keyword>
<evidence type="ECO:0000313" key="7">
    <source>
        <dbReference type="EMBL" id="SEV86888.1"/>
    </source>
</evidence>
<organism evidence="7 8">
    <name type="scientific">[Clostridium] fimetarium</name>
    <dbReference type="NCBI Taxonomy" id="99656"/>
    <lineage>
        <taxon>Bacteria</taxon>
        <taxon>Bacillati</taxon>
        <taxon>Bacillota</taxon>
        <taxon>Clostridia</taxon>
        <taxon>Lachnospirales</taxon>
        <taxon>Lachnospiraceae</taxon>
    </lineage>
</organism>
<dbReference type="Proteomes" id="UP000199701">
    <property type="component" value="Unassembled WGS sequence"/>
</dbReference>
<comment type="subcellular location">
    <subcellularLocation>
        <location evidence="1">Endomembrane system</location>
        <topology evidence="1">Multi-pass membrane protein</topology>
    </subcellularLocation>
</comment>
<keyword evidence="8" id="KW-1185">Reference proteome</keyword>
<dbReference type="OrthoDB" id="9800202at2"/>
<reference evidence="7 8" key="1">
    <citation type="submission" date="2016-10" db="EMBL/GenBank/DDBJ databases">
        <authorList>
            <person name="de Groot N.N."/>
        </authorList>
    </citation>
    <scope>NUCLEOTIDE SEQUENCE [LARGE SCALE GENOMIC DNA]</scope>
    <source>
        <strain evidence="7 8">DSM 9179</strain>
    </source>
</reference>
<dbReference type="InterPro" id="IPR010652">
    <property type="entry name" value="DUF1232"/>
</dbReference>
<evidence type="ECO:0000259" key="6">
    <source>
        <dbReference type="Pfam" id="PF06803"/>
    </source>
</evidence>
<evidence type="ECO:0000256" key="3">
    <source>
        <dbReference type="ARBA" id="ARBA00022989"/>
    </source>
</evidence>
<sequence>MHEKKNFKERAKNLIKDIKVIYVALKHPQTPWYAKALAAMTVGYALSPIDLIPDFIPVLGYLDDMIILPAMIALTIKLIPKDVFEQCRAESEKLWTVGKTKKWYYAIPIIIIWIMIILFIIKLIIR</sequence>
<dbReference type="GO" id="GO:0012505">
    <property type="term" value="C:endomembrane system"/>
    <property type="evidence" value="ECO:0007669"/>
    <property type="project" value="UniProtKB-SubCell"/>
</dbReference>
<dbReference type="RefSeq" id="WP_092450129.1">
    <property type="nucleotide sequence ID" value="NZ_FOJI01000001.1"/>
</dbReference>
<proteinExistence type="predicted"/>
<name>A0A1I0MFJ4_9FIRM</name>
<dbReference type="EMBL" id="FOJI01000001">
    <property type="protein sequence ID" value="SEV86888.1"/>
    <property type="molecule type" value="Genomic_DNA"/>
</dbReference>
<gene>
    <name evidence="7" type="ORF">SAMN05421659_101465</name>
</gene>
<dbReference type="Pfam" id="PF06803">
    <property type="entry name" value="DUF1232"/>
    <property type="match status" value="1"/>
</dbReference>
<evidence type="ECO:0000256" key="1">
    <source>
        <dbReference type="ARBA" id="ARBA00004127"/>
    </source>
</evidence>